<proteinExistence type="predicted"/>
<evidence type="ECO:0000256" key="1">
    <source>
        <dbReference type="SAM" id="Coils"/>
    </source>
</evidence>
<reference evidence="3" key="1">
    <citation type="journal article" date="2017" name="Int J Environ Stud">
        <title>Does the Miocene-Pliocene relict legume Oxytropis triphylla form nitrogen-fixing nodules with a combination of bacterial strains?</title>
        <authorList>
            <person name="Safronova V."/>
            <person name="Belimov A."/>
            <person name="Sazanova A."/>
            <person name="Kuznetsova I."/>
            <person name="Popova J."/>
            <person name="Andronov E."/>
            <person name="Verkhozina A."/>
            <person name="Tikhonovich I."/>
        </authorList>
    </citation>
    <scope>NUCLEOTIDE SEQUENCE [LARGE SCALE GENOMIC DNA]</scope>
    <source>
        <strain evidence="3">Tri-38</strain>
    </source>
</reference>
<gene>
    <name evidence="2" type="ORF">B5P45_26920</name>
</gene>
<evidence type="ECO:0000313" key="2">
    <source>
        <dbReference type="EMBL" id="PIO41764.1"/>
    </source>
</evidence>
<keyword evidence="3" id="KW-1185">Reference proteome</keyword>
<organism evidence="2 3">
    <name type="scientific">Phyllobacterium zundukense</name>
    <dbReference type="NCBI Taxonomy" id="1867719"/>
    <lineage>
        <taxon>Bacteria</taxon>
        <taxon>Pseudomonadati</taxon>
        <taxon>Pseudomonadota</taxon>
        <taxon>Alphaproteobacteria</taxon>
        <taxon>Hyphomicrobiales</taxon>
        <taxon>Phyllobacteriaceae</taxon>
        <taxon>Phyllobacterium</taxon>
    </lineage>
</organism>
<dbReference type="KEGG" id="pht:BLM14_20970"/>
<keyword evidence="1" id="KW-0175">Coiled coil</keyword>
<accession>A0A2N9VQJ6</accession>
<feature type="coiled-coil region" evidence="1">
    <location>
        <begin position="464"/>
        <end position="502"/>
    </location>
</feature>
<evidence type="ECO:0000313" key="3">
    <source>
        <dbReference type="Proteomes" id="UP000232163"/>
    </source>
</evidence>
<dbReference type="OrthoDB" id="9134102at2"/>
<dbReference type="RefSeq" id="WP_100001883.1">
    <property type="nucleotide sequence ID" value="NZ_CP017941.1"/>
</dbReference>
<protein>
    <submittedName>
        <fullName evidence="2">Uncharacterized protein</fullName>
    </submittedName>
</protein>
<dbReference type="Proteomes" id="UP000232163">
    <property type="component" value="Unassembled WGS sequence"/>
</dbReference>
<dbReference type="AlphaFoldDB" id="A0A2N9VQJ6"/>
<comment type="caution">
    <text evidence="2">The sequence shown here is derived from an EMBL/GenBank/DDBJ whole genome shotgun (WGS) entry which is preliminary data.</text>
</comment>
<sequence>MDHHTSYGSDRAELVYGETVGGKLVHISTVERGLKCNCSCPGCGRKLVARTKAKKVVPHFAHYGPACGGAPETALHKLAKQIVEERLTLMVPKRIAVHENVESVLPGATNITLDSARVEFTEFTQIVPDLYVTVGERELLVEIAVTHFCDDDKILRIRSHGIAAIEIDLSGIARDAPSEAIAEAVLRAAPRKWLFNQGIDDAVSELKEAAQKKRISAETKLKAEARKIAIAYAEAVQSLAEQGEDIPEAAAFRAMGLIAHVGIKVDGYGCYTKGPTYWQAIVLAELLHRKKLRSHLVTAVPAANHLEKLNLVRPAFRRVTGELEAAIKQVDSRFAAPWRAVEAYLQHLMASDVVMRMTHGYTLSPALSSRWFDWSMAEEARVARIKGIRNSVEAILHHVPDKERGDFSVDTWLAMVEPKSGIAYGVLLETPHNEYDIAAELRAIEGLFNSTLTDVIDFLGLPIVRACERQLAKIANEQARQNAEALQRAEKAKQQRRDEIAADAEKVLSGPGAWLNTPHNGLDGLSPIDAAEDGIHRLRRAKELLHQVQRQREAEQEVAAERRHFQDKLTTDAVRRLGDAEAQTFLNGRDDDLSRAPPLLFVKNERTYQMALRKLSEWEREFVRSYPRK</sequence>
<dbReference type="EMBL" id="MZMT01000056">
    <property type="protein sequence ID" value="PIO41764.1"/>
    <property type="molecule type" value="Genomic_DNA"/>
</dbReference>
<name>A0A2N9VQJ6_9HYPH</name>